<dbReference type="InterPro" id="IPR007315">
    <property type="entry name" value="PIG-V/Gpi18"/>
</dbReference>
<dbReference type="GO" id="GO:0005789">
    <property type="term" value="C:endoplasmic reticulum membrane"/>
    <property type="evidence" value="ECO:0007669"/>
    <property type="project" value="UniProtKB-SubCell"/>
</dbReference>
<evidence type="ECO:0000256" key="7">
    <source>
        <dbReference type="ARBA" id="ARBA00022692"/>
    </source>
</evidence>
<protein>
    <recommendedName>
        <fullName evidence="11">GPI mannosyltransferase 2</fullName>
        <ecNumber evidence="11">2.4.1.-</ecNumber>
    </recommendedName>
</protein>
<feature type="transmembrane region" description="Helical" evidence="11">
    <location>
        <begin position="245"/>
        <end position="272"/>
    </location>
</feature>
<feature type="transmembrane region" description="Helical" evidence="11">
    <location>
        <begin position="117"/>
        <end position="137"/>
    </location>
</feature>
<dbReference type="PANTHER" id="PTHR12468">
    <property type="entry name" value="GPI MANNOSYLTRANSFERASE 2"/>
    <property type="match status" value="1"/>
</dbReference>
<dbReference type="PANTHER" id="PTHR12468:SF2">
    <property type="entry name" value="GPI MANNOSYLTRANSFERASE 2"/>
    <property type="match status" value="1"/>
</dbReference>
<evidence type="ECO:0000313" key="12">
    <source>
        <dbReference type="Ensembl" id="ENSECRP00000027327.1"/>
    </source>
</evidence>
<evidence type="ECO:0000256" key="1">
    <source>
        <dbReference type="ARBA" id="ARBA00004477"/>
    </source>
</evidence>
<keyword evidence="9 11" id="KW-1133">Transmembrane helix</keyword>
<feature type="transmembrane region" description="Helical" evidence="11">
    <location>
        <begin position="403"/>
        <end position="423"/>
    </location>
</feature>
<keyword evidence="4 11" id="KW-0337">GPI-anchor biosynthesis</keyword>
<accession>A0A8C4T5A4</accession>
<dbReference type="GO" id="GO:0031501">
    <property type="term" value="C:mannosyltransferase complex"/>
    <property type="evidence" value="ECO:0007669"/>
    <property type="project" value="TreeGrafter"/>
</dbReference>
<gene>
    <name evidence="12" type="primary">PIGV</name>
    <name evidence="12" type="synonym">pigv</name>
</gene>
<comment type="subcellular location">
    <subcellularLocation>
        <location evidence="1 11">Endoplasmic reticulum membrane</location>
        <topology evidence="1 11">Multi-pass membrane protein</topology>
    </subcellularLocation>
</comment>
<dbReference type="GO" id="GO:0006506">
    <property type="term" value="P:GPI anchor biosynthetic process"/>
    <property type="evidence" value="ECO:0007669"/>
    <property type="project" value="UniProtKB-UniPathway"/>
</dbReference>
<dbReference type="UniPathway" id="UPA00196"/>
<evidence type="ECO:0000256" key="10">
    <source>
        <dbReference type="ARBA" id="ARBA00023136"/>
    </source>
</evidence>
<dbReference type="Proteomes" id="UP000694620">
    <property type="component" value="Chromosome 14"/>
</dbReference>
<dbReference type="OrthoDB" id="10252502at2759"/>
<keyword evidence="6 11" id="KW-0808">Transferase</keyword>
<dbReference type="Pfam" id="PF04188">
    <property type="entry name" value="Mannosyl_trans2"/>
    <property type="match status" value="1"/>
</dbReference>
<reference evidence="12" key="1">
    <citation type="submission" date="2021-06" db="EMBL/GenBank/DDBJ databases">
        <authorList>
            <consortium name="Wellcome Sanger Institute Data Sharing"/>
        </authorList>
    </citation>
    <scope>NUCLEOTIDE SEQUENCE [LARGE SCALE GENOMIC DNA]</scope>
</reference>
<dbReference type="EC" id="2.4.1.-" evidence="11"/>
<reference evidence="12" key="3">
    <citation type="submission" date="2025-09" db="UniProtKB">
        <authorList>
            <consortium name="Ensembl"/>
        </authorList>
    </citation>
    <scope>IDENTIFICATION</scope>
</reference>
<evidence type="ECO:0000256" key="5">
    <source>
        <dbReference type="ARBA" id="ARBA00022676"/>
    </source>
</evidence>
<keyword evidence="10 11" id="KW-0472">Membrane</keyword>
<dbReference type="AlphaFoldDB" id="A0A8C4T5A4"/>
<evidence type="ECO:0000256" key="8">
    <source>
        <dbReference type="ARBA" id="ARBA00022824"/>
    </source>
</evidence>
<dbReference type="RefSeq" id="XP_028674527.1">
    <property type="nucleotide sequence ID" value="XM_028818694.2"/>
</dbReference>
<feature type="transmembrane region" description="Helical" evidence="11">
    <location>
        <begin position="149"/>
        <end position="170"/>
    </location>
</feature>
<proteinExistence type="inferred from homology"/>
<organism evidence="12 13">
    <name type="scientific">Erpetoichthys calabaricus</name>
    <name type="common">Rope fish</name>
    <name type="synonym">Calamoichthys calabaricus</name>
    <dbReference type="NCBI Taxonomy" id="27687"/>
    <lineage>
        <taxon>Eukaryota</taxon>
        <taxon>Metazoa</taxon>
        <taxon>Chordata</taxon>
        <taxon>Craniata</taxon>
        <taxon>Vertebrata</taxon>
        <taxon>Euteleostomi</taxon>
        <taxon>Actinopterygii</taxon>
        <taxon>Polypteriformes</taxon>
        <taxon>Polypteridae</taxon>
        <taxon>Erpetoichthys</taxon>
    </lineage>
</organism>
<feature type="transmembrane region" description="Helical" evidence="11">
    <location>
        <begin position="509"/>
        <end position="530"/>
    </location>
</feature>
<evidence type="ECO:0000256" key="11">
    <source>
        <dbReference type="RuleBase" id="RU363112"/>
    </source>
</evidence>
<dbReference type="Ensembl" id="ENSECRT00000027901.1">
    <property type="protein sequence ID" value="ENSECRP00000027327.1"/>
    <property type="gene ID" value="ENSECRG00000018504.1"/>
</dbReference>
<name>A0A8C4T5A4_ERPCA</name>
<evidence type="ECO:0000256" key="2">
    <source>
        <dbReference type="ARBA" id="ARBA00004687"/>
    </source>
</evidence>
<keyword evidence="13" id="KW-1185">Reference proteome</keyword>
<evidence type="ECO:0000256" key="9">
    <source>
        <dbReference type="ARBA" id="ARBA00022989"/>
    </source>
</evidence>
<comment type="similarity">
    <text evidence="3 11">Belongs to the PIGV family.</text>
</comment>
<dbReference type="GO" id="GO:0000009">
    <property type="term" value="F:alpha-1,6-mannosyltransferase activity"/>
    <property type="evidence" value="ECO:0007669"/>
    <property type="project" value="InterPro"/>
</dbReference>
<keyword evidence="8 11" id="KW-0256">Endoplasmic reticulum</keyword>
<keyword evidence="7 11" id="KW-0812">Transmembrane</keyword>
<dbReference type="GO" id="GO:0004376">
    <property type="term" value="F:GPI mannosyltransferase activity"/>
    <property type="evidence" value="ECO:0007669"/>
    <property type="project" value="InterPro"/>
</dbReference>
<feature type="transmembrane region" description="Helical" evidence="11">
    <location>
        <begin position="12"/>
        <end position="34"/>
    </location>
</feature>
<evidence type="ECO:0000256" key="6">
    <source>
        <dbReference type="ARBA" id="ARBA00022679"/>
    </source>
</evidence>
<feature type="transmembrane region" description="Helical" evidence="11">
    <location>
        <begin position="191"/>
        <end position="210"/>
    </location>
</feature>
<evidence type="ECO:0000256" key="3">
    <source>
        <dbReference type="ARBA" id="ARBA00008698"/>
    </source>
</evidence>
<comment type="function">
    <text evidence="11">Mannosyltransferase involved in glycosylphosphatidylinositol-anchor biosynthesis.</text>
</comment>
<feature type="transmembrane region" description="Helical" evidence="11">
    <location>
        <begin position="343"/>
        <end position="361"/>
    </location>
</feature>
<keyword evidence="5 11" id="KW-0328">Glycosyltransferase</keyword>
<evidence type="ECO:0000313" key="13">
    <source>
        <dbReference type="Proteomes" id="UP000694620"/>
    </source>
</evidence>
<sequence length="531" mass="60921">MTTETRTDTSKVVIFAVFSRIVSLVLQAVCNLLIPDHEPDAFQPPRLSKHSKFDTVVEALFGGLSRWDSEHFLFIAEHGYVFEHNFAFFPLLPLSLRAVASSLYWPLGGWLNFRSCLLLSTVVINSVLFVLNTVTLFKLSRLVLQDRLLAYYSSLLYSITPANVFMVVAYSESLFAFLSFAAMLQLEKKKITLSCVLFALATATRSNGIVNAGFLGYSQLQNCIQHLGVTRRNKNTSKLLPCVGISAWFLLLVLVGTAVILLPFGLFQYYGYKVFCNPTRRIEDLPLALIKLSNRKGYRLPDVSQELPAWCFYHWPLLYSYIQDVYWNVGFLRYYKLRQVPNFLLGLPIIVLGTQAAWRYFRTKPSFCLQLGLVRRDEMIDNTHNDGKIKANKLAQGFFSARVFVYLVHGTLLLMFGIFCMHVQVTTRFLASSSPILYWYCTQLLWDNEPLLNLESKEKQTPLSVKQQTHDKRPGSFKICPLLWKVVPRNPLTELLVNWKQTNLVTKCILGYFVSYWVLGLLLHCNFLPWT</sequence>
<evidence type="ECO:0000256" key="4">
    <source>
        <dbReference type="ARBA" id="ARBA00022502"/>
    </source>
</evidence>
<dbReference type="GeneTree" id="ENSGT00390000013174"/>
<dbReference type="CTD" id="55650"/>
<feature type="transmembrane region" description="Helical" evidence="11">
    <location>
        <begin position="86"/>
        <end position="105"/>
    </location>
</feature>
<dbReference type="GeneID" id="114664536"/>
<reference evidence="12" key="2">
    <citation type="submission" date="2025-08" db="UniProtKB">
        <authorList>
            <consortium name="Ensembl"/>
        </authorList>
    </citation>
    <scope>IDENTIFICATION</scope>
</reference>
<comment type="pathway">
    <text evidence="2 11">Glycolipid biosynthesis; glycosylphosphatidylinositol-anchor biosynthesis.</text>
</comment>